<feature type="transmembrane region" description="Helical" evidence="5">
    <location>
        <begin position="199"/>
        <end position="217"/>
    </location>
</feature>
<dbReference type="AlphaFoldDB" id="A0A067Q8M2"/>
<evidence type="ECO:0000313" key="7">
    <source>
        <dbReference type="EMBL" id="KDQ58916.1"/>
    </source>
</evidence>
<dbReference type="HOGENOM" id="CLU_008455_13_6_1"/>
<feature type="transmembrane region" description="Helical" evidence="5">
    <location>
        <begin position="470"/>
        <end position="491"/>
    </location>
</feature>
<keyword evidence="4 5" id="KW-0472">Membrane</keyword>
<keyword evidence="3 5" id="KW-1133">Transmembrane helix</keyword>
<dbReference type="PROSITE" id="PS50850">
    <property type="entry name" value="MFS"/>
    <property type="match status" value="1"/>
</dbReference>
<feature type="transmembrane region" description="Helical" evidence="5">
    <location>
        <begin position="435"/>
        <end position="458"/>
    </location>
</feature>
<name>A0A067Q8M2_9AGAM</name>
<dbReference type="InterPro" id="IPR020846">
    <property type="entry name" value="MFS_dom"/>
</dbReference>
<organism evidence="7 8">
    <name type="scientific">Jaapia argillacea MUCL 33604</name>
    <dbReference type="NCBI Taxonomy" id="933084"/>
    <lineage>
        <taxon>Eukaryota</taxon>
        <taxon>Fungi</taxon>
        <taxon>Dikarya</taxon>
        <taxon>Basidiomycota</taxon>
        <taxon>Agaricomycotina</taxon>
        <taxon>Agaricomycetes</taxon>
        <taxon>Agaricomycetidae</taxon>
        <taxon>Jaapiales</taxon>
        <taxon>Jaapiaceae</taxon>
        <taxon>Jaapia</taxon>
    </lineage>
</organism>
<dbReference type="STRING" id="933084.A0A067Q8M2"/>
<proteinExistence type="predicted"/>
<feature type="transmembrane region" description="Helical" evidence="5">
    <location>
        <begin position="65"/>
        <end position="93"/>
    </location>
</feature>
<dbReference type="InParanoid" id="A0A067Q8M2"/>
<evidence type="ECO:0000256" key="1">
    <source>
        <dbReference type="ARBA" id="ARBA00004141"/>
    </source>
</evidence>
<feature type="transmembrane region" description="Helical" evidence="5">
    <location>
        <begin position="223"/>
        <end position="243"/>
    </location>
</feature>
<dbReference type="GO" id="GO:0022857">
    <property type="term" value="F:transmembrane transporter activity"/>
    <property type="evidence" value="ECO:0007669"/>
    <property type="project" value="InterPro"/>
</dbReference>
<dbReference type="PANTHER" id="PTHR23502:SF34">
    <property type="entry name" value="PROTEIN HOL1"/>
    <property type="match status" value="1"/>
</dbReference>
<gene>
    <name evidence="7" type="ORF">JAAARDRAFT_56925</name>
</gene>
<feature type="transmembrane region" description="Helical" evidence="5">
    <location>
        <begin position="331"/>
        <end position="355"/>
    </location>
</feature>
<evidence type="ECO:0000259" key="6">
    <source>
        <dbReference type="PROSITE" id="PS50850"/>
    </source>
</evidence>
<dbReference type="Proteomes" id="UP000027265">
    <property type="component" value="Unassembled WGS sequence"/>
</dbReference>
<dbReference type="InterPro" id="IPR036259">
    <property type="entry name" value="MFS_trans_sf"/>
</dbReference>
<keyword evidence="2 5" id="KW-0812">Transmembrane</keyword>
<feature type="transmembrane region" description="Helical" evidence="5">
    <location>
        <begin position="376"/>
        <end position="397"/>
    </location>
</feature>
<evidence type="ECO:0000313" key="8">
    <source>
        <dbReference type="Proteomes" id="UP000027265"/>
    </source>
</evidence>
<dbReference type="InterPro" id="IPR011701">
    <property type="entry name" value="MFS"/>
</dbReference>
<evidence type="ECO:0000256" key="2">
    <source>
        <dbReference type="ARBA" id="ARBA00022692"/>
    </source>
</evidence>
<dbReference type="EMBL" id="KL197716">
    <property type="protein sequence ID" value="KDQ58916.1"/>
    <property type="molecule type" value="Genomic_DNA"/>
</dbReference>
<dbReference type="OrthoDB" id="5215911at2759"/>
<feature type="transmembrane region" description="Helical" evidence="5">
    <location>
        <begin position="105"/>
        <end position="123"/>
    </location>
</feature>
<evidence type="ECO:0000256" key="4">
    <source>
        <dbReference type="ARBA" id="ARBA00023136"/>
    </source>
</evidence>
<feature type="domain" description="Major facilitator superfamily (MFS) profile" evidence="6">
    <location>
        <begin position="67"/>
        <end position="496"/>
    </location>
</feature>
<protein>
    <recommendedName>
        <fullName evidence="6">Major facilitator superfamily (MFS) profile domain-containing protein</fullName>
    </recommendedName>
</protein>
<feature type="transmembrane region" description="Helical" evidence="5">
    <location>
        <begin position="135"/>
        <end position="152"/>
    </location>
</feature>
<sequence length="530" mass="58723">MTEGDAEKLATFEERVEVTEVFENDMANPICLGSTLLERDGVKILIPTPSEDPNDPLNWSQTFKIYVVLLLSLGVIMSNFLAAGPTVAIIEIAGNFTHPLNIPKTAYFFTITALVQGLGLALWMPLSAKYGRRPVLVFCYIGYVLSALWGGLSKQYGSELAARSAIGFFGGGAEGLAPVIITDIFFLHERGTYMSFYNVFLSVGVSGGIVFAALITHVRPWQYVYWVSVAVIGFNALLVLFTFPETAYRRDSDNIIEQKEKRSYWQRISLFTGQYTEEKLFKMFVRPAFTLLLPSVLWVTFVYGSILGFLVAVSSNFAVALAAPPYHFTSLQSGLCFIGGAVGALLSLPLGGHFGDWIADLFTRRNGGIREPEMRLPAMFPCIVLGPLGLLIYGLTIGRGLHWMGAVVALGLLNFSICVVTNVTIVYVVDIYKPIAAEVVVAILATKSVIGFVLSFYTNTWVEQRGYIEAFGTMTAISAIILSFTFLFYIWGANLRQRSFQWRTSQRMVKWHIDRDDGSRTKADVHQPVL</sequence>
<evidence type="ECO:0000256" key="5">
    <source>
        <dbReference type="SAM" id="Phobius"/>
    </source>
</evidence>
<dbReference type="SUPFAM" id="SSF103473">
    <property type="entry name" value="MFS general substrate transporter"/>
    <property type="match status" value="1"/>
</dbReference>
<reference evidence="8" key="1">
    <citation type="journal article" date="2014" name="Proc. Natl. Acad. Sci. U.S.A.">
        <title>Extensive sampling of basidiomycete genomes demonstrates inadequacy of the white-rot/brown-rot paradigm for wood decay fungi.</title>
        <authorList>
            <person name="Riley R."/>
            <person name="Salamov A.A."/>
            <person name="Brown D.W."/>
            <person name="Nagy L.G."/>
            <person name="Floudas D."/>
            <person name="Held B.W."/>
            <person name="Levasseur A."/>
            <person name="Lombard V."/>
            <person name="Morin E."/>
            <person name="Otillar R."/>
            <person name="Lindquist E.A."/>
            <person name="Sun H."/>
            <person name="LaButti K.M."/>
            <person name="Schmutz J."/>
            <person name="Jabbour D."/>
            <person name="Luo H."/>
            <person name="Baker S.E."/>
            <person name="Pisabarro A.G."/>
            <person name="Walton J.D."/>
            <person name="Blanchette R.A."/>
            <person name="Henrissat B."/>
            <person name="Martin F."/>
            <person name="Cullen D."/>
            <person name="Hibbett D.S."/>
            <person name="Grigoriev I.V."/>
        </authorList>
    </citation>
    <scope>NUCLEOTIDE SEQUENCE [LARGE SCALE GENOMIC DNA]</scope>
    <source>
        <strain evidence="8">MUCL 33604</strain>
    </source>
</reference>
<feature type="transmembrane region" description="Helical" evidence="5">
    <location>
        <begin position="289"/>
        <end position="311"/>
    </location>
</feature>
<accession>A0A067Q8M2</accession>
<dbReference type="PANTHER" id="PTHR23502">
    <property type="entry name" value="MAJOR FACILITATOR SUPERFAMILY"/>
    <property type="match status" value="1"/>
</dbReference>
<feature type="transmembrane region" description="Helical" evidence="5">
    <location>
        <begin position="164"/>
        <end position="187"/>
    </location>
</feature>
<evidence type="ECO:0000256" key="3">
    <source>
        <dbReference type="ARBA" id="ARBA00022989"/>
    </source>
</evidence>
<dbReference type="GO" id="GO:0005886">
    <property type="term" value="C:plasma membrane"/>
    <property type="evidence" value="ECO:0007669"/>
    <property type="project" value="TreeGrafter"/>
</dbReference>
<dbReference type="Pfam" id="PF07690">
    <property type="entry name" value="MFS_1"/>
    <property type="match status" value="1"/>
</dbReference>
<dbReference type="Gene3D" id="1.20.1250.20">
    <property type="entry name" value="MFS general substrate transporter like domains"/>
    <property type="match status" value="1"/>
</dbReference>
<feature type="transmembrane region" description="Helical" evidence="5">
    <location>
        <begin position="403"/>
        <end position="428"/>
    </location>
</feature>
<comment type="subcellular location">
    <subcellularLocation>
        <location evidence="1">Membrane</location>
        <topology evidence="1">Multi-pass membrane protein</topology>
    </subcellularLocation>
</comment>
<keyword evidence="8" id="KW-1185">Reference proteome</keyword>